<dbReference type="Pfam" id="PF00400">
    <property type="entry name" value="WD40"/>
    <property type="match status" value="3"/>
</dbReference>
<dbReference type="InterPro" id="IPR055256">
    <property type="entry name" value="KH_1_KHDC4/BBP-like"/>
</dbReference>
<dbReference type="GO" id="GO:0003723">
    <property type="term" value="F:RNA binding"/>
    <property type="evidence" value="ECO:0007669"/>
    <property type="project" value="UniProtKB-UniRule"/>
</dbReference>
<feature type="repeat" description="WD" evidence="4">
    <location>
        <begin position="508"/>
        <end position="530"/>
    </location>
</feature>
<feature type="region of interest" description="Disordered" evidence="5">
    <location>
        <begin position="327"/>
        <end position="346"/>
    </location>
</feature>
<accession>A0A1Q9DAT5</accession>
<dbReference type="GO" id="GO:0005737">
    <property type="term" value="C:cytoplasm"/>
    <property type="evidence" value="ECO:0007669"/>
    <property type="project" value="InterPro"/>
</dbReference>
<evidence type="ECO:0000259" key="6">
    <source>
        <dbReference type="Pfam" id="PF04194"/>
    </source>
</evidence>
<feature type="repeat" description="WD" evidence="4">
    <location>
        <begin position="531"/>
        <end position="564"/>
    </location>
</feature>
<keyword evidence="9" id="KW-1185">Reference proteome</keyword>
<feature type="domain" description="Programmed cell death protein 2 C-terminal" evidence="6">
    <location>
        <begin position="1484"/>
        <end position="1560"/>
    </location>
</feature>
<keyword evidence="3" id="KW-0694">RNA-binding</keyword>
<feature type="region of interest" description="Disordered" evidence="5">
    <location>
        <begin position="1126"/>
        <end position="1176"/>
    </location>
</feature>
<feature type="domain" description="KHDC4/BBP-like KH-domain type I" evidence="7">
    <location>
        <begin position="363"/>
        <end position="437"/>
    </location>
</feature>
<evidence type="ECO:0000256" key="2">
    <source>
        <dbReference type="ARBA" id="ARBA00022737"/>
    </source>
</evidence>
<feature type="compositionally biased region" description="Polar residues" evidence="5">
    <location>
        <begin position="110"/>
        <end position="128"/>
    </location>
</feature>
<dbReference type="PROSITE" id="PS00678">
    <property type="entry name" value="WD_REPEATS_1"/>
    <property type="match status" value="2"/>
</dbReference>
<dbReference type="OrthoDB" id="443682at2759"/>
<keyword evidence="1 4" id="KW-0853">WD repeat</keyword>
<dbReference type="Pfam" id="PF22675">
    <property type="entry name" value="KH-I_KHDC4-BBP"/>
    <property type="match status" value="1"/>
</dbReference>
<dbReference type="PANTHER" id="PTHR19879">
    <property type="entry name" value="TRANSCRIPTION INITIATION FACTOR TFIID"/>
    <property type="match status" value="1"/>
</dbReference>
<dbReference type="Gene3D" id="3.30.1370.10">
    <property type="entry name" value="K Homology domain, type 1"/>
    <property type="match status" value="1"/>
</dbReference>
<dbReference type="CDD" id="cd00200">
    <property type="entry name" value="WD40"/>
    <property type="match status" value="1"/>
</dbReference>
<gene>
    <name evidence="8" type="primary">HET-E1</name>
    <name evidence="8" type="ORF">AK812_SmicGene25953</name>
</gene>
<dbReference type="InterPro" id="IPR007320">
    <property type="entry name" value="PDCD2_C"/>
</dbReference>
<dbReference type="SMART" id="SM00320">
    <property type="entry name" value="WD40"/>
    <property type="match status" value="8"/>
</dbReference>
<dbReference type="SUPFAM" id="SSF54791">
    <property type="entry name" value="Eukaryotic type KH-domain (KH-domain type I)"/>
    <property type="match status" value="1"/>
</dbReference>
<feature type="compositionally biased region" description="Low complexity" evidence="5">
    <location>
        <begin position="129"/>
        <end position="140"/>
    </location>
</feature>
<name>A0A1Q9DAT5_SYMMI</name>
<evidence type="ECO:0000313" key="8">
    <source>
        <dbReference type="EMBL" id="OLP92258.1"/>
    </source>
</evidence>
<dbReference type="PROSITE" id="PS50082">
    <property type="entry name" value="WD_REPEATS_2"/>
    <property type="match status" value="3"/>
</dbReference>
<dbReference type="SUPFAM" id="SSF50978">
    <property type="entry name" value="WD40 repeat-like"/>
    <property type="match status" value="1"/>
</dbReference>
<evidence type="ECO:0000259" key="7">
    <source>
        <dbReference type="Pfam" id="PF22675"/>
    </source>
</evidence>
<feature type="compositionally biased region" description="Basic and acidic residues" evidence="5">
    <location>
        <begin position="1133"/>
        <end position="1152"/>
    </location>
</feature>
<dbReference type="PANTHER" id="PTHR19879:SF9">
    <property type="entry name" value="TRANSCRIPTION INITIATION FACTOR TFIID SUBUNIT 5"/>
    <property type="match status" value="1"/>
</dbReference>
<evidence type="ECO:0000256" key="3">
    <source>
        <dbReference type="PROSITE-ProRule" id="PRU00117"/>
    </source>
</evidence>
<dbReference type="InterPro" id="IPR015943">
    <property type="entry name" value="WD40/YVTN_repeat-like_dom_sf"/>
</dbReference>
<dbReference type="InterPro" id="IPR001680">
    <property type="entry name" value="WD40_rpt"/>
</dbReference>
<sequence length="1735" mass="189032">MATFPVTLRAALSGHTLAEVEVYADDTLQALRAAVHSQEGGCMLRCDFVFGGKFFTRAMAAPVTLLCRPDLHSADVTVKNTFIDGHAEDSDSEPAQRARYATCPGPDVSPSLSETTAPGESPVSETPDSTLTSSSGASMSPQMEAKMPRRFFKTLESDSSTPRDHHRNSMQSEISTPRGERPGTMEQWPEYPKQSTRQPWAPPAQPQNPSATPCINLCSALPSAHPSHPAVACPAAPAGMVYPGPFPVPYPACFPYPATPHPVPRPPQQLMWNPVDPLVQAQQVAALAVAATAASLCYVSAPVLPLPHAPHVMAPDLASLASLQPESQEVPLPDAGAQEGEERKPRSRRARLWAHIYLRMQQDGFDLVPRLIGRKGCNMRRIAEQTSAKVRVRGQGSGHLEIDGKYEAPTPLMIAVTTDHADPEMFKQAMQMTLKVLKAVEGCYHAFCTRNGIEHSGPCYCVGFLQPKAQEALGSLLDSVLLEHELLGNAGVQPGGVVDVLRSPGPWLAAACADGAARLWDLSSGDCFKTLQGNGAGLRKVVLLADQQHVLTGSDDGTAILWNLGGASHRTLADHGACVTEVSASPDSSLVLTIAHGELRVFRTGSGECIWALDDEYILHACFAPNSAEVLVASSTQLRLWCLKELRESARLQGHGAAVLAATYSRDGRLILSASIDRTARVWDAKSGACLHILSGHLDSVRALSVSASGELLATASGITARVWSSATGACERTINSHPGTIYALQFSADARILLVAFGCGREVFAGPANSGVKLWCTRSAECMVTLLPGGLVIAAALLSDASRVVTACSDRAELWDAATGDRLLRTRDQWLDWALPGPIYSRVTGKVPGSSRKIGLVDDEDDGDVSEDEEAGKANCNAMKCPAFLKLADPPSEVEKRLLRRQFFPSKVGGRPAWLIPANLPGEEELACLRCSSRMRFLMQIYASQGVRKESCFHRTLHIFVCTNCQPNEVRVFRAQLPRDCPYYSYDEPDREAAIQNEPLPDAELEALCCPHCGLASGKAPELCSDCDRRARNGDPPVPFAEFEAWVGSPFTGKVVIRRDINRVEHLAVLCEAVTARYGQEAEILDDGRTIFVSLDDEIAFGVVPRPNMAPLAVNVWRLASKRKAASQSLRKPKETKAKATEKPSKQREVAPQKGAKWQAKNKAEAPAPAPASNGKAPLRMLGLVQRPNKKTGRYQVICQDISDVYGQDAEIAAEEVPDDLKPGDRVSFTVEEPKHNAATIWARNVKVLAARGVKRHRPVTAGDGEELDGLEELEVQECDGPSLFMAEEPAPPAEEEALLDFQGGLYDDDPIADSIEFLQAEQCPETPTPKPPSTPEEWQLAQARLFGALPPLKPNWIRIRAKSTGKVYYYNMVSGHSTADISVSAANVSDDEEEEPATIETTAAERRAEEDGNNPDAYAEAVQETADAVQGIQVTDRDKKDTDALAKLKAYQEMVREDPEAALDKFGACFASEWVEEHSVKDPVFARFQRFHEENKSHVLRYHLQGVPRWFCRHRQLEGEAPMCHCGGSRIFECQVQPMIISLLAGDEPLVSWVTGIFFDPPEFCKDRRRAKLGSYLRLKSAGASAVTVPGLFKIFKYSDCTYQFENPDLWEMFLDADALAKATAKALSYKLIVKFQPVLQSAAAVQARPCKIAWTSARSVSTLVRKAAMILSDHMSRSLPTCSPNLFRSGSRRDKADKVLLQEEFAYFVDHQGELAPRAEVQGITRTEHAGR</sequence>
<dbReference type="InterPro" id="IPR036322">
    <property type="entry name" value="WD40_repeat_dom_sf"/>
</dbReference>
<evidence type="ECO:0000256" key="4">
    <source>
        <dbReference type="PROSITE-ProRule" id="PRU00221"/>
    </source>
</evidence>
<dbReference type="EMBL" id="LSRX01000629">
    <property type="protein sequence ID" value="OLP92258.1"/>
    <property type="molecule type" value="Genomic_DNA"/>
</dbReference>
<evidence type="ECO:0000256" key="5">
    <source>
        <dbReference type="SAM" id="MobiDB-lite"/>
    </source>
</evidence>
<feature type="repeat" description="WD" evidence="4">
    <location>
        <begin position="652"/>
        <end position="693"/>
    </location>
</feature>
<protein>
    <submittedName>
        <fullName evidence="8">Vegetative incompatibility protein HET-E-1</fullName>
    </submittedName>
</protein>
<dbReference type="PROSITE" id="PS50084">
    <property type="entry name" value="KH_TYPE_1"/>
    <property type="match status" value="1"/>
</dbReference>
<evidence type="ECO:0000313" key="9">
    <source>
        <dbReference type="Proteomes" id="UP000186817"/>
    </source>
</evidence>
<organism evidence="8 9">
    <name type="scientific">Symbiodinium microadriaticum</name>
    <name type="common">Dinoflagellate</name>
    <name type="synonym">Zooxanthella microadriatica</name>
    <dbReference type="NCBI Taxonomy" id="2951"/>
    <lineage>
        <taxon>Eukaryota</taxon>
        <taxon>Sar</taxon>
        <taxon>Alveolata</taxon>
        <taxon>Dinophyceae</taxon>
        <taxon>Suessiales</taxon>
        <taxon>Symbiodiniaceae</taxon>
        <taxon>Symbiodinium</taxon>
    </lineage>
</organism>
<keyword evidence="2" id="KW-0677">Repeat</keyword>
<dbReference type="Proteomes" id="UP000186817">
    <property type="component" value="Unassembled WGS sequence"/>
</dbReference>
<dbReference type="PROSITE" id="PS50294">
    <property type="entry name" value="WD_REPEATS_REGION"/>
    <property type="match status" value="1"/>
</dbReference>
<proteinExistence type="predicted"/>
<feature type="region of interest" description="Disordered" evidence="5">
    <location>
        <begin position="85"/>
        <end position="208"/>
    </location>
</feature>
<comment type="caution">
    <text evidence="8">The sequence shown here is derived from an EMBL/GenBank/DDBJ whole genome shotgun (WGS) entry which is preliminary data.</text>
</comment>
<evidence type="ECO:0000256" key="1">
    <source>
        <dbReference type="ARBA" id="ARBA00022574"/>
    </source>
</evidence>
<dbReference type="Pfam" id="PF04194">
    <property type="entry name" value="PDCD2_C"/>
    <property type="match status" value="1"/>
</dbReference>
<dbReference type="Gene3D" id="2.130.10.10">
    <property type="entry name" value="YVTN repeat-like/Quinoprotein amine dehydrogenase"/>
    <property type="match status" value="2"/>
</dbReference>
<reference evidence="8 9" key="1">
    <citation type="submission" date="2016-02" db="EMBL/GenBank/DDBJ databases">
        <title>Genome analysis of coral dinoflagellate symbionts highlights evolutionary adaptations to a symbiotic lifestyle.</title>
        <authorList>
            <person name="Aranda M."/>
            <person name="Li Y."/>
            <person name="Liew Y.J."/>
            <person name="Baumgarten S."/>
            <person name="Simakov O."/>
            <person name="Wilson M."/>
            <person name="Piel J."/>
            <person name="Ashoor H."/>
            <person name="Bougouffa S."/>
            <person name="Bajic V.B."/>
            <person name="Ryu T."/>
            <person name="Ravasi T."/>
            <person name="Bayer T."/>
            <person name="Micklem G."/>
            <person name="Kim H."/>
            <person name="Bhak J."/>
            <person name="Lajeunesse T.C."/>
            <person name="Voolstra C.R."/>
        </authorList>
    </citation>
    <scope>NUCLEOTIDE SEQUENCE [LARGE SCALE GENOMIC DNA]</scope>
    <source>
        <strain evidence="8 9">CCMP2467</strain>
    </source>
</reference>
<dbReference type="InterPro" id="IPR036612">
    <property type="entry name" value="KH_dom_type_1_sf"/>
</dbReference>
<dbReference type="InterPro" id="IPR019775">
    <property type="entry name" value="WD40_repeat_CS"/>
</dbReference>